<organism evidence="2 3">
    <name type="scientific">Sesamum alatum</name>
    <dbReference type="NCBI Taxonomy" id="300844"/>
    <lineage>
        <taxon>Eukaryota</taxon>
        <taxon>Viridiplantae</taxon>
        <taxon>Streptophyta</taxon>
        <taxon>Embryophyta</taxon>
        <taxon>Tracheophyta</taxon>
        <taxon>Spermatophyta</taxon>
        <taxon>Magnoliopsida</taxon>
        <taxon>eudicotyledons</taxon>
        <taxon>Gunneridae</taxon>
        <taxon>Pentapetalae</taxon>
        <taxon>asterids</taxon>
        <taxon>lamiids</taxon>
        <taxon>Lamiales</taxon>
        <taxon>Pedaliaceae</taxon>
        <taxon>Sesamum</taxon>
    </lineage>
</organism>
<dbReference type="PANTHER" id="PTHR36595">
    <property type="entry name" value="TRANSMEMBRANE PROTEIN"/>
    <property type="match status" value="1"/>
</dbReference>
<proteinExistence type="predicted"/>
<evidence type="ECO:0000256" key="1">
    <source>
        <dbReference type="SAM" id="Phobius"/>
    </source>
</evidence>
<accession>A0AAE1YKU3</accession>
<comment type="caution">
    <text evidence="2">The sequence shown here is derived from an EMBL/GenBank/DDBJ whole genome shotgun (WGS) entry which is preliminary data.</text>
</comment>
<dbReference type="EMBL" id="JACGWO010000003">
    <property type="protein sequence ID" value="KAK4431581.1"/>
    <property type="molecule type" value="Genomic_DNA"/>
</dbReference>
<keyword evidence="1" id="KW-0472">Membrane</keyword>
<evidence type="ECO:0000313" key="3">
    <source>
        <dbReference type="Proteomes" id="UP001293254"/>
    </source>
</evidence>
<reference evidence="2" key="2">
    <citation type="journal article" date="2024" name="Plant">
        <title>Genomic evolution and insights into agronomic trait innovations of Sesamum species.</title>
        <authorList>
            <person name="Miao H."/>
            <person name="Wang L."/>
            <person name="Qu L."/>
            <person name="Liu H."/>
            <person name="Sun Y."/>
            <person name="Le M."/>
            <person name="Wang Q."/>
            <person name="Wei S."/>
            <person name="Zheng Y."/>
            <person name="Lin W."/>
            <person name="Duan Y."/>
            <person name="Cao H."/>
            <person name="Xiong S."/>
            <person name="Wang X."/>
            <person name="Wei L."/>
            <person name="Li C."/>
            <person name="Ma Q."/>
            <person name="Ju M."/>
            <person name="Zhao R."/>
            <person name="Li G."/>
            <person name="Mu C."/>
            <person name="Tian Q."/>
            <person name="Mei H."/>
            <person name="Zhang T."/>
            <person name="Gao T."/>
            <person name="Zhang H."/>
        </authorList>
    </citation>
    <scope>NUCLEOTIDE SEQUENCE</scope>
    <source>
        <strain evidence="2">3651</strain>
    </source>
</reference>
<name>A0AAE1YKU3_9LAMI</name>
<gene>
    <name evidence="2" type="ORF">Salat_0920200</name>
</gene>
<reference evidence="2" key="1">
    <citation type="submission" date="2020-06" db="EMBL/GenBank/DDBJ databases">
        <authorList>
            <person name="Li T."/>
            <person name="Hu X."/>
            <person name="Zhang T."/>
            <person name="Song X."/>
            <person name="Zhang H."/>
            <person name="Dai N."/>
            <person name="Sheng W."/>
            <person name="Hou X."/>
            <person name="Wei L."/>
        </authorList>
    </citation>
    <scope>NUCLEOTIDE SEQUENCE</scope>
    <source>
        <strain evidence="2">3651</strain>
        <tissue evidence="2">Leaf</tissue>
    </source>
</reference>
<keyword evidence="3" id="KW-1185">Reference proteome</keyword>
<dbReference type="Proteomes" id="UP001293254">
    <property type="component" value="Unassembled WGS sequence"/>
</dbReference>
<keyword evidence="1" id="KW-1133">Transmembrane helix</keyword>
<sequence length="103" mass="11360">MLDSTIELIGLAASNSLAVFCFCNLIIAILLVGSPKPSPQFDEVKPNALPTIGNNDDCCKKSTVSSRADVLIEKQRRKVSSVSIDMRTTKMKPWIKNKKMMMS</sequence>
<evidence type="ECO:0000313" key="2">
    <source>
        <dbReference type="EMBL" id="KAK4431581.1"/>
    </source>
</evidence>
<dbReference type="PANTHER" id="PTHR36595:SF1">
    <property type="entry name" value="TRANSMEMBRANE PROTEIN"/>
    <property type="match status" value="1"/>
</dbReference>
<feature type="transmembrane region" description="Helical" evidence="1">
    <location>
        <begin position="12"/>
        <end position="32"/>
    </location>
</feature>
<dbReference type="AlphaFoldDB" id="A0AAE1YKU3"/>
<protein>
    <recommendedName>
        <fullName evidence="4">Transmembrane protein</fullName>
    </recommendedName>
</protein>
<evidence type="ECO:0008006" key="4">
    <source>
        <dbReference type="Google" id="ProtNLM"/>
    </source>
</evidence>
<keyword evidence="1" id="KW-0812">Transmembrane</keyword>